<dbReference type="Gene3D" id="3.20.20.370">
    <property type="entry name" value="Glycoside hydrolase/deacetylase"/>
    <property type="match status" value="1"/>
</dbReference>
<dbReference type="InterPro" id="IPR051398">
    <property type="entry name" value="Polysacch_Deacetylase"/>
</dbReference>
<evidence type="ECO:0000256" key="2">
    <source>
        <dbReference type="ARBA" id="ARBA00022729"/>
    </source>
</evidence>
<dbReference type="PANTHER" id="PTHR34216">
    <property type="match status" value="1"/>
</dbReference>
<keyword evidence="2" id="KW-0732">Signal</keyword>
<accession>A0ABY6J9X9</accession>
<evidence type="ECO:0000259" key="3">
    <source>
        <dbReference type="Pfam" id="PF01522"/>
    </source>
</evidence>
<feature type="domain" description="NodB homology" evidence="3">
    <location>
        <begin position="86"/>
        <end position="137"/>
    </location>
</feature>
<dbReference type="InterPro" id="IPR011330">
    <property type="entry name" value="Glyco_hydro/deAcase_b/a-brl"/>
</dbReference>
<dbReference type="InterPro" id="IPR002509">
    <property type="entry name" value="NODB_dom"/>
</dbReference>
<comment type="subcellular location">
    <subcellularLocation>
        <location evidence="1">Secreted</location>
    </subcellularLocation>
</comment>
<evidence type="ECO:0000313" key="5">
    <source>
        <dbReference type="Proteomes" id="UP001162741"/>
    </source>
</evidence>
<reference evidence="4" key="1">
    <citation type="submission" date="2022-10" db="EMBL/GenBank/DDBJ databases">
        <title>Chitinophaga sp. nov., isolated from soil.</title>
        <authorList>
            <person name="Jeon C.O."/>
        </authorList>
    </citation>
    <scope>NUCLEOTIDE SEQUENCE</scope>
    <source>
        <strain evidence="4">R8</strain>
    </source>
</reference>
<dbReference type="PANTHER" id="PTHR34216:SF3">
    <property type="entry name" value="POLY-BETA-1,6-N-ACETYL-D-GLUCOSAMINE N-DEACETYLASE"/>
    <property type="match status" value="1"/>
</dbReference>
<dbReference type="EMBL" id="CP107006">
    <property type="protein sequence ID" value="UYQ95114.1"/>
    <property type="molecule type" value="Genomic_DNA"/>
</dbReference>
<dbReference type="SUPFAM" id="SSF88713">
    <property type="entry name" value="Glycoside hydrolase/deacetylase"/>
    <property type="match status" value="1"/>
</dbReference>
<keyword evidence="5" id="KW-1185">Reference proteome</keyword>
<name>A0ABY6J9X9_9BACT</name>
<dbReference type="CDD" id="cd10918">
    <property type="entry name" value="CE4_NodB_like_5s_6s"/>
    <property type="match status" value="1"/>
</dbReference>
<gene>
    <name evidence="4" type="ORF">MKQ68_08395</name>
</gene>
<dbReference type="RefSeq" id="WP_264282901.1">
    <property type="nucleotide sequence ID" value="NZ_CP107006.1"/>
</dbReference>
<protein>
    <submittedName>
        <fullName evidence="4">Polysaccharide deacetylase family protein</fullName>
    </submittedName>
</protein>
<feature type="domain" description="NodB homology" evidence="3">
    <location>
        <begin position="209"/>
        <end position="267"/>
    </location>
</feature>
<organism evidence="4 5">
    <name type="scientific">Chitinophaga horti</name>
    <dbReference type="NCBI Taxonomy" id="2920382"/>
    <lineage>
        <taxon>Bacteria</taxon>
        <taxon>Pseudomonadati</taxon>
        <taxon>Bacteroidota</taxon>
        <taxon>Chitinophagia</taxon>
        <taxon>Chitinophagales</taxon>
        <taxon>Chitinophagaceae</taxon>
        <taxon>Chitinophaga</taxon>
    </lineage>
</organism>
<proteinExistence type="predicted"/>
<sequence length="343" mass="39209">MNPLKKVYYQGVKMMNLAVLKKLYRGHIILPYHHLVNDGEVPHIKHLYPWKGTKAFEADLDYLAANFTAITLPEILTCVREGRPIPDNTFLLTFDDGLREVKEVIAPMLQRKGLPAIFFLNSAFVDNKELFYQFKISLLIEALEKQTYSPATLAEIRRIVQEPAGSPVDALIRHIRQIKYGERAICDKLAQVMNISFADYLKNVRPFMNSDEIQTLVNQGFSIGGHSIDHPFYPPLTLEEQLRQTTTSVDFVANRFNLDYKVFAFPHYDTGLSKTFFDTLLSGPNPRIDLIFGTANHKMDMSPRILHRFNCERPSVGIEEQVKGILAYGVLHSWAGKNKVVRI</sequence>
<dbReference type="Pfam" id="PF01522">
    <property type="entry name" value="Polysacc_deac_1"/>
    <property type="match status" value="2"/>
</dbReference>
<evidence type="ECO:0000313" key="4">
    <source>
        <dbReference type="EMBL" id="UYQ95114.1"/>
    </source>
</evidence>
<evidence type="ECO:0000256" key="1">
    <source>
        <dbReference type="ARBA" id="ARBA00004613"/>
    </source>
</evidence>
<dbReference type="Proteomes" id="UP001162741">
    <property type="component" value="Chromosome"/>
</dbReference>